<dbReference type="EMBL" id="QSSA01000038">
    <property type="protein sequence ID" value="RGL55510.1"/>
    <property type="molecule type" value="Genomic_DNA"/>
</dbReference>
<reference evidence="2 3" key="1">
    <citation type="submission" date="2018-08" db="EMBL/GenBank/DDBJ databases">
        <title>A genome reference for cultivated species of the human gut microbiota.</title>
        <authorList>
            <person name="Zou Y."/>
            <person name="Xue W."/>
            <person name="Luo G."/>
        </authorList>
    </citation>
    <scope>NUCLEOTIDE SEQUENCE [LARGE SCALE GENOMIC DNA]</scope>
    <source>
        <strain evidence="2 3">TF06-40</strain>
    </source>
</reference>
<accession>A0AA92SW97</accession>
<dbReference type="RefSeq" id="WP_117695595.1">
    <property type="nucleotide sequence ID" value="NZ_QSSA01000038.1"/>
</dbReference>
<keyword evidence="2" id="KW-0808">Transferase</keyword>
<evidence type="ECO:0000313" key="3">
    <source>
        <dbReference type="Proteomes" id="UP000261187"/>
    </source>
</evidence>
<feature type="domain" description="Polysaccharide pyruvyl transferase" evidence="1">
    <location>
        <begin position="18"/>
        <end position="354"/>
    </location>
</feature>
<organism evidence="2 3">
    <name type="scientific">Segatella copri</name>
    <dbReference type="NCBI Taxonomy" id="165179"/>
    <lineage>
        <taxon>Bacteria</taxon>
        <taxon>Pseudomonadati</taxon>
        <taxon>Bacteroidota</taxon>
        <taxon>Bacteroidia</taxon>
        <taxon>Bacteroidales</taxon>
        <taxon>Prevotellaceae</taxon>
        <taxon>Segatella</taxon>
    </lineage>
</organism>
<name>A0AA92SW97_9BACT</name>
<proteinExistence type="predicted"/>
<gene>
    <name evidence="2" type="ORF">DXC61_13565</name>
</gene>
<protein>
    <submittedName>
        <fullName evidence="2">Polysaccharide pyruvyl transferase family protein</fullName>
    </submittedName>
</protein>
<dbReference type="Proteomes" id="UP000261187">
    <property type="component" value="Unassembled WGS sequence"/>
</dbReference>
<evidence type="ECO:0000313" key="2">
    <source>
        <dbReference type="EMBL" id="RGL55510.1"/>
    </source>
</evidence>
<dbReference type="Pfam" id="PF04230">
    <property type="entry name" value="PS_pyruv_trans"/>
    <property type="match status" value="1"/>
</dbReference>
<sequence length="424" mass="49704">MKIKLVTFAPHPNFGTCLQGYALSYVLRKMGHDVEFIYNRREVPPQTIKGYIGVIGKWILRKFLTEQQINYVKGKVKPKGKNQMANPVPYVLTLPNHPILKMFSKMPGYQWFVKKWYYGNLQKRKVYKFTFCDGNFKMRRLYTMSDYDEVVCDADMFITGSDQIWNPFCGGFNPMMFLEFVNDGTKCIAYSSSISQVEIHPSVKERMKTDLQKFTHIAVREQRSVELLNSLLGRQDVKLVVDPTYLLAADEWESFGNKAQLEFELPEKYIFCYFVGDSRVDVYERMVQEVKKFTGIDKVIALECYNRKLTYGDGMTYQDAGPYEWVYLLKHASYICMDSFHATVFALKFQKEFVHAMKNSDTESGSQNTRMYDILSRYGILYKNYNDDGGIEWQKQIDYSRVTPIIEEEINDSLDFLKYEVEKK</sequence>
<dbReference type="InterPro" id="IPR007345">
    <property type="entry name" value="Polysacch_pyruvyl_Trfase"/>
</dbReference>
<evidence type="ECO:0000259" key="1">
    <source>
        <dbReference type="Pfam" id="PF04230"/>
    </source>
</evidence>
<comment type="caution">
    <text evidence="2">The sequence shown here is derived from an EMBL/GenBank/DDBJ whole genome shotgun (WGS) entry which is preliminary data.</text>
</comment>
<dbReference type="AlphaFoldDB" id="A0AA92SW97"/>
<dbReference type="GO" id="GO:0016740">
    <property type="term" value="F:transferase activity"/>
    <property type="evidence" value="ECO:0007669"/>
    <property type="project" value="UniProtKB-KW"/>
</dbReference>